<dbReference type="KEGG" id="nno:NONO_c16050"/>
<dbReference type="PATRIC" id="fig|1415166.3.peg.1632"/>
<dbReference type="STRING" id="1415166.NONO_c16050"/>
<dbReference type="AlphaFoldDB" id="W5TGQ4"/>
<dbReference type="Proteomes" id="UP000019150">
    <property type="component" value="Chromosome"/>
</dbReference>
<name>W5TGQ4_9NOCA</name>
<accession>W5TGQ4</accession>
<sequence>MSNPGRLHIGEPDDVIASSKHVEVTKLSFIGQVGGVVGDWLIGEHPGSALDYRLLGVLEKMGGSFDRAIGEYADHTRTTHGVASENASALHTTDIDGRGRVHRAESA</sequence>
<protein>
    <submittedName>
        <fullName evidence="1">Uncharacterized protein</fullName>
    </submittedName>
</protein>
<dbReference type="OrthoDB" id="4553841at2"/>
<evidence type="ECO:0000313" key="2">
    <source>
        <dbReference type="Proteomes" id="UP000019150"/>
    </source>
</evidence>
<dbReference type="RefSeq" id="WP_025347916.1">
    <property type="nucleotide sequence ID" value="NZ_CP006850.1"/>
</dbReference>
<keyword evidence="2" id="KW-1185">Reference proteome</keyword>
<reference evidence="1 2" key="1">
    <citation type="journal article" date="2014" name="Appl. Environ. Microbiol.">
        <title>Insights into the Microbial Degradation of Rubber and Gutta-Percha by Analysis of the Complete Genome of Nocardia nova SH22a.</title>
        <authorList>
            <person name="Luo Q."/>
            <person name="Hiessl S."/>
            <person name="Poehlein A."/>
            <person name="Daniel R."/>
            <person name="Steinbuchel A."/>
        </authorList>
    </citation>
    <scope>NUCLEOTIDE SEQUENCE [LARGE SCALE GENOMIC DNA]</scope>
    <source>
        <strain evidence="1">SH22a</strain>
    </source>
</reference>
<evidence type="ECO:0000313" key="1">
    <source>
        <dbReference type="EMBL" id="AHH16406.1"/>
    </source>
</evidence>
<dbReference type="HOGENOM" id="CLU_2207281_0_0_11"/>
<organism evidence="1 2">
    <name type="scientific">Nocardia nova SH22a</name>
    <dbReference type="NCBI Taxonomy" id="1415166"/>
    <lineage>
        <taxon>Bacteria</taxon>
        <taxon>Bacillati</taxon>
        <taxon>Actinomycetota</taxon>
        <taxon>Actinomycetes</taxon>
        <taxon>Mycobacteriales</taxon>
        <taxon>Nocardiaceae</taxon>
        <taxon>Nocardia</taxon>
    </lineage>
</organism>
<dbReference type="EMBL" id="CP006850">
    <property type="protein sequence ID" value="AHH16406.1"/>
    <property type="molecule type" value="Genomic_DNA"/>
</dbReference>
<proteinExistence type="predicted"/>
<gene>
    <name evidence="1" type="ORF">NONO_c16050</name>
</gene>